<dbReference type="NCBIfam" id="TIGR01643">
    <property type="entry name" value="YD_repeat_2x"/>
    <property type="match status" value="13"/>
</dbReference>
<keyword evidence="2" id="KW-0964">Secreted</keyword>
<evidence type="ECO:0000256" key="2">
    <source>
        <dbReference type="ARBA" id="ARBA00022525"/>
    </source>
</evidence>
<feature type="compositionally biased region" description="Low complexity" evidence="4">
    <location>
        <begin position="243"/>
        <end position="265"/>
    </location>
</feature>
<dbReference type="NCBIfam" id="TIGR03696">
    <property type="entry name" value="Rhs_assc_core"/>
    <property type="match status" value="1"/>
</dbReference>
<dbReference type="EMBL" id="CP040396">
    <property type="protein sequence ID" value="QCT01628.1"/>
    <property type="molecule type" value="Genomic_DNA"/>
</dbReference>
<dbReference type="InterPro" id="IPR045351">
    <property type="entry name" value="DUF6531"/>
</dbReference>
<comment type="subcellular location">
    <subcellularLocation>
        <location evidence="1">Secreted</location>
    </subcellularLocation>
</comment>
<proteinExistence type="predicted"/>
<reference evidence="8 9" key="1">
    <citation type="submission" date="2019-05" db="EMBL/GenBank/DDBJ databases">
        <authorList>
            <person name="Chen C."/>
        </authorList>
    </citation>
    <scope>NUCLEOTIDE SEQUENCE [LARGE SCALE GENOMIC DNA]</scope>
    <source>
        <strain evidence="8 9">HB172198</strain>
    </source>
</reference>
<dbReference type="InterPro" id="IPR022385">
    <property type="entry name" value="Rhs_assc_core"/>
</dbReference>
<evidence type="ECO:0000259" key="7">
    <source>
        <dbReference type="Pfam" id="PF25023"/>
    </source>
</evidence>
<dbReference type="InterPro" id="IPR006530">
    <property type="entry name" value="YD"/>
</dbReference>
<organism evidence="8 9">
    <name type="scientific">Paenibacillus algicola</name>
    <dbReference type="NCBI Taxonomy" id="2565926"/>
    <lineage>
        <taxon>Bacteria</taxon>
        <taxon>Bacillati</taxon>
        <taxon>Bacillota</taxon>
        <taxon>Bacilli</taxon>
        <taxon>Bacillales</taxon>
        <taxon>Paenibacillaceae</taxon>
        <taxon>Paenibacillus</taxon>
    </lineage>
</organism>
<gene>
    <name evidence="8" type="ORF">E6C60_0908</name>
</gene>
<evidence type="ECO:0000259" key="5">
    <source>
        <dbReference type="Pfam" id="PF14449"/>
    </source>
</evidence>
<sequence>MRIIVDPGELADLRNKMKNASQDIERLGRALESTWRSVDYEGSQRGSLDAAWAEMAGLFGKLAQQYEEMAAFLNKKSEGFAEADGQETGFSAGKLLKWAAVVLGTTLDFVPVVGNVKGIVDAAVGYDVFTKEKLTNVERVLSMLGPAGKTVKKGSQLIGMIDDAASVSKQGERASDAARAVDRAGDSAKAADNAGNAAKTADQAGDAAKAADQAGDGGTAVDRAGDAANSGKDAAASGPTVDAAPGAARHGDEAAAAAENTARQVDEAATGTAGLAAAGGAGAAAGIGMARTPYSGVSAGSRIQKKDGVNPRSTAGDPVDTSTGAQIIEHPLLHLKGAEDLTFSISYHSLLNGSGALGLDWSHNYEIRLEQPAEGTLEVWWSSFRSNTYQRGEDGIFRSRDVDVLHDRIIRADGGYRLVRKDQKVLLFSAEGQLKEIRNPAGQIQRLSFDTQGRLLEIKDALSGRSFQLSYSETGLLQSVVDPLGYTAFFLYTAGRLTDITPPDHSLISCAYTPEGRLSSMRSGEGIVYFVNEYDDEGRVARQKDALGQWCSFDYDEESHPGWIITTFTNREGATRVFTHDDRYRLIALQDELGHVTRYEYNEQGLCTLEVEPDGKESIYVYDEKGRLTERRMNGQLRDLYRYNEFGSLISYIDGEGNAIDFEYDEHHRPVLRKDSEDGLIRISYNEQGLMQTMEDQSGAVTRYSYDAFGNLVTVTDPLGCMTRYEYDAGGRITQVTDPAGGVIRQAYNVSHQVVSVTDPLGAVTTYDYDKEGALRRQIDPLGHARLYKYNAAGNLIEEQDELGRTVRYRYDNEERVIQVVHTNGASTCYAYDGAGRLLQSTDPSGVVTRYQYDAAGRVTKVTDGEGYALRSVRYDKDGNPAAVVNALGHAVNYRFNRLGQILEKENAKGDITAYAYDGLSRLVRVNQCGQESSRAFTAAGQLAGYRDAAGNETKFRYDMAGRPTEEITPAGTQLTYDYDPRGFLIRRRSARGIVTTYTPDAAGRLHKQQDGAGTLEHQYDAAGRLITISESTGDGTAATIEKRTYDSLGRVTSYTNERGQTIRYEYDGLGNVSVLHYPDGKKVTYRYDAAGRMTEVRDWKKRVTAYSYDERGQLVRTDRPNGTAELRAYDKEGQLISLLDTGVKGRLLQQYRYCYDAAGLLIKENETRYEYNSWGALTAANASRYTYDASGNMTCMEEGDSQIRMSYAADNRLRSVNGEDVAMDEDGNLLRGRLRGRSQDFVYDARDRLVQAGSITYGYNAENERTWMNVKGQTTLYVVNPHAEYSQLLLETDEAGRVSAAYVYGLGLIGRENADGRYQSYHYDLRGSTTRLTDEEGDVTDRYTYGAFGELVKHEGTTRQPFAYNGRDGVQTDINGLYYMRARYYNPDIKRFMNRDVLRGEVSLGLSMNRFAYVNGNPVTFVDPLGLDAIQAGKSKGKGKVDDFAKEPFLPDEAYGKNLPKFVEPGTKSLNKYDEFGNLKQTKYYDDYGREKGWVDFTNHGYPSNHSVPHWHEVQWNERYPIGGYKIDHRMDTNIPFK</sequence>
<evidence type="ECO:0000256" key="3">
    <source>
        <dbReference type="ARBA" id="ARBA00022737"/>
    </source>
</evidence>
<feature type="region of interest" description="Disordered" evidence="4">
    <location>
        <begin position="296"/>
        <end position="322"/>
    </location>
</feature>
<feature type="domain" description="Pre-toxin TG" evidence="5">
    <location>
        <begin position="105"/>
        <end position="154"/>
    </location>
</feature>
<dbReference type="Proteomes" id="UP000300879">
    <property type="component" value="Chromosome"/>
</dbReference>
<feature type="domain" description="Teneurin-like YD-shell" evidence="7">
    <location>
        <begin position="700"/>
        <end position="818"/>
    </location>
</feature>
<dbReference type="Pfam" id="PF20148">
    <property type="entry name" value="DUF6531"/>
    <property type="match status" value="1"/>
</dbReference>
<dbReference type="InterPro" id="IPR027797">
    <property type="entry name" value="PT-TG_dom"/>
</dbReference>
<keyword evidence="9" id="KW-1185">Reference proteome</keyword>
<dbReference type="Pfam" id="PF05593">
    <property type="entry name" value="RHS_repeat"/>
    <property type="match status" value="3"/>
</dbReference>
<evidence type="ECO:0000256" key="1">
    <source>
        <dbReference type="ARBA" id="ARBA00004613"/>
    </source>
</evidence>
<dbReference type="InterPro" id="IPR056823">
    <property type="entry name" value="TEN-like_YD-shell"/>
</dbReference>
<accession>A0A4P8XH53</accession>
<evidence type="ECO:0000313" key="9">
    <source>
        <dbReference type="Proteomes" id="UP000300879"/>
    </source>
</evidence>
<keyword evidence="3" id="KW-0677">Repeat</keyword>
<evidence type="ECO:0000313" key="8">
    <source>
        <dbReference type="EMBL" id="QCT01628.1"/>
    </source>
</evidence>
<dbReference type="InterPro" id="IPR050708">
    <property type="entry name" value="T6SS_VgrG/RHS"/>
</dbReference>
<dbReference type="KEGG" id="palo:E6C60_0908"/>
<evidence type="ECO:0000256" key="4">
    <source>
        <dbReference type="SAM" id="MobiDB-lite"/>
    </source>
</evidence>
<dbReference type="PANTHER" id="PTHR32305">
    <property type="match status" value="1"/>
</dbReference>
<dbReference type="PANTHER" id="PTHR32305:SF15">
    <property type="entry name" value="PROTEIN RHSA-RELATED"/>
    <property type="match status" value="1"/>
</dbReference>
<dbReference type="Pfam" id="PF25023">
    <property type="entry name" value="TEN_YD-shell"/>
    <property type="match status" value="3"/>
</dbReference>
<dbReference type="Gene3D" id="1.10.287.1060">
    <property type="entry name" value="ESAT-6-like"/>
    <property type="match status" value="1"/>
</dbReference>
<dbReference type="InterPro" id="IPR031325">
    <property type="entry name" value="RHS_repeat"/>
</dbReference>
<feature type="region of interest" description="Disordered" evidence="4">
    <location>
        <begin position="207"/>
        <end position="265"/>
    </location>
</feature>
<feature type="domain" description="Teneurin-like YD-shell" evidence="7">
    <location>
        <begin position="1182"/>
        <end position="1398"/>
    </location>
</feature>
<evidence type="ECO:0000259" key="6">
    <source>
        <dbReference type="Pfam" id="PF20148"/>
    </source>
</evidence>
<name>A0A4P8XH53_9BACL</name>
<dbReference type="Gene3D" id="2.180.10.10">
    <property type="entry name" value="RHS repeat-associated core"/>
    <property type="match status" value="4"/>
</dbReference>
<feature type="domain" description="Teneurin-like YD-shell" evidence="7">
    <location>
        <begin position="911"/>
        <end position="1034"/>
    </location>
</feature>
<feature type="domain" description="DUF6531" evidence="6">
    <location>
        <begin position="316"/>
        <end position="382"/>
    </location>
</feature>
<protein>
    <submittedName>
        <fullName evidence="8">Wall-associated protein</fullName>
    </submittedName>
</protein>
<dbReference type="GO" id="GO:0005576">
    <property type="term" value="C:extracellular region"/>
    <property type="evidence" value="ECO:0007669"/>
    <property type="project" value="UniProtKB-SubCell"/>
</dbReference>
<dbReference type="SUPFAM" id="SSF63829">
    <property type="entry name" value="Calcium-dependent phosphotriesterase"/>
    <property type="match status" value="1"/>
</dbReference>
<dbReference type="Pfam" id="PF14449">
    <property type="entry name" value="PT-TG"/>
    <property type="match status" value="1"/>
</dbReference>